<evidence type="ECO:0000313" key="2">
    <source>
        <dbReference type="Proteomes" id="UP000799755"/>
    </source>
</evidence>
<reference evidence="1" key="1">
    <citation type="journal article" date="2020" name="Stud. Mycol.">
        <title>101 Dothideomycetes genomes: a test case for predicting lifestyles and emergence of pathogens.</title>
        <authorList>
            <person name="Haridas S."/>
            <person name="Albert R."/>
            <person name="Binder M."/>
            <person name="Bloem J."/>
            <person name="Labutti K."/>
            <person name="Salamov A."/>
            <person name="Andreopoulos B."/>
            <person name="Baker S."/>
            <person name="Barry K."/>
            <person name="Bills G."/>
            <person name="Bluhm B."/>
            <person name="Cannon C."/>
            <person name="Castanera R."/>
            <person name="Culley D."/>
            <person name="Daum C."/>
            <person name="Ezra D."/>
            <person name="Gonzalez J."/>
            <person name="Henrissat B."/>
            <person name="Kuo A."/>
            <person name="Liang C."/>
            <person name="Lipzen A."/>
            <person name="Lutzoni F."/>
            <person name="Magnuson J."/>
            <person name="Mondo S."/>
            <person name="Nolan M."/>
            <person name="Ohm R."/>
            <person name="Pangilinan J."/>
            <person name="Park H.-J."/>
            <person name="Ramirez L."/>
            <person name="Alfaro M."/>
            <person name="Sun H."/>
            <person name="Tritt A."/>
            <person name="Yoshinaga Y."/>
            <person name="Zwiers L.-H."/>
            <person name="Turgeon B."/>
            <person name="Goodwin S."/>
            <person name="Spatafora J."/>
            <person name="Crous P."/>
            <person name="Grigoriev I."/>
        </authorList>
    </citation>
    <scope>NUCLEOTIDE SEQUENCE</scope>
    <source>
        <strain evidence="1">ATCC 200398</strain>
    </source>
</reference>
<evidence type="ECO:0000313" key="1">
    <source>
        <dbReference type="EMBL" id="KAF2470180.1"/>
    </source>
</evidence>
<dbReference type="EMBL" id="MU003509">
    <property type="protein sequence ID" value="KAF2470180.1"/>
    <property type="molecule type" value="Genomic_DNA"/>
</dbReference>
<gene>
    <name evidence="1" type="ORF">BDR25DRAFT_226664</name>
</gene>
<keyword evidence="2" id="KW-1185">Reference proteome</keyword>
<protein>
    <submittedName>
        <fullName evidence="1">Uncharacterized protein</fullName>
    </submittedName>
</protein>
<name>A0ACB6QVR6_9PLEO</name>
<dbReference type="Proteomes" id="UP000799755">
    <property type="component" value="Unassembled WGS sequence"/>
</dbReference>
<accession>A0ACB6QVR6</accession>
<proteinExistence type="predicted"/>
<sequence length="183" mass="19582">MLSKILLLTATALTSVSALGNAVVSNQCPYDIYLWSVDQQTNPLSGTLIPARTLYTEPFRTPCPGCGISLKISTTSSLVGGHMTQFEYAIDTGLIYYDISFVDCAVGQSADNCPGHEKGLRIDSAEPSCLPLNCPSGTYCVNDAYYVDDPNVKLGIPAPVKTCARDMLGMDLVFRVCGDEAPL</sequence>
<organism evidence="1 2">
    <name type="scientific">Lindgomyces ingoldianus</name>
    <dbReference type="NCBI Taxonomy" id="673940"/>
    <lineage>
        <taxon>Eukaryota</taxon>
        <taxon>Fungi</taxon>
        <taxon>Dikarya</taxon>
        <taxon>Ascomycota</taxon>
        <taxon>Pezizomycotina</taxon>
        <taxon>Dothideomycetes</taxon>
        <taxon>Pleosporomycetidae</taxon>
        <taxon>Pleosporales</taxon>
        <taxon>Lindgomycetaceae</taxon>
        <taxon>Lindgomyces</taxon>
    </lineage>
</organism>
<comment type="caution">
    <text evidence="1">The sequence shown here is derived from an EMBL/GenBank/DDBJ whole genome shotgun (WGS) entry which is preliminary data.</text>
</comment>